<protein>
    <submittedName>
        <fullName evidence="1">Uncharacterized protein</fullName>
    </submittedName>
</protein>
<evidence type="ECO:0000313" key="1">
    <source>
        <dbReference type="EMBL" id="MBB4960878.1"/>
    </source>
</evidence>
<accession>A0A7W7SU07</accession>
<organism evidence="1 2">
    <name type="scientific">Micromonospora polyrhachis</name>
    <dbReference type="NCBI Taxonomy" id="1282883"/>
    <lineage>
        <taxon>Bacteria</taxon>
        <taxon>Bacillati</taxon>
        <taxon>Actinomycetota</taxon>
        <taxon>Actinomycetes</taxon>
        <taxon>Micromonosporales</taxon>
        <taxon>Micromonosporaceae</taxon>
        <taxon>Micromonospora</taxon>
    </lineage>
</organism>
<dbReference type="Proteomes" id="UP000578819">
    <property type="component" value="Unassembled WGS sequence"/>
</dbReference>
<sequence length="193" mass="20863">MGWALAELDEDDFAGFTRRYDAELSFELGVSLPPQDRGLSLNPTVGVKHAEVARLSAQFLEVSTGACMVGTTIDTLMRKAEPPADSNGRWTVRHAGDALEEAVAAERVVEDLFTYGEPFLAARSSLGDLIAEVTAGPRNQMDEANLAIAHALRSDMAEAERALAAVERPATPLLAGGVAERFVEAFRRHFHLT</sequence>
<evidence type="ECO:0000313" key="2">
    <source>
        <dbReference type="Proteomes" id="UP000578819"/>
    </source>
</evidence>
<keyword evidence="2" id="KW-1185">Reference proteome</keyword>
<proteinExistence type="predicted"/>
<comment type="caution">
    <text evidence="1">The sequence shown here is derived from an EMBL/GenBank/DDBJ whole genome shotgun (WGS) entry which is preliminary data.</text>
</comment>
<dbReference type="EMBL" id="JACHJW010000001">
    <property type="protein sequence ID" value="MBB4960878.1"/>
    <property type="molecule type" value="Genomic_DNA"/>
</dbReference>
<reference evidence="1 2" key="1">
    <citation type="submission" date="2020-08" db="EMBL/GenBank/DDBJ databases">
        <title>Sequencing the genomes of 1000 actinobacteria strains.</title>
        <authorList>
            <person name="Klenk H.-P."/>
        </authorList>
    </citation>
    <scope>NUCLEOTIDE SEQUENCE [LARGE SCALE GENOMIC DNA]</scope>
    <source>
        <strain evidence="1 2">DSM 45886</strain>
    </source>
</reference>
<gene>
    <name evidence="1" type="ORF">FHR38_004611</name>
</gene>
<dbReference type="AlphaFoldDB" id="A0A7W7SU07"/>
<dbReference type="RefSeq" id="WP_184536588.1">
    <property type="nucleotide sequence ID" value="NZ_JACHJW010000001.1"/>
</dbReference>
<name>A0A7W7SU07_9ACTN</name>